<comment type="similarity">
    <text evidence="2">Belongs to the GSP G family.</text>
</comment>
<reference evidence="12 13" key="1">
    <citation type="submission" date="2020-08" db="EMBL/GenBank/DDBJ databases">
        <title>Genomic Encyclopedia of Type Strains, Phase IV (KMG-IV): sequencing the most valuable type-strain genomes for metagenomic binning, comparative biology and taxonomic classification.</title>
        <authorList>
            <person name="Goeker M."/>
        </authorList>
    </citation>
    <scope>NUCLEOTIDE SEQUENCE [LARGE SCALE GENOMIC DNA]</scope>
    <source>
        <strain evidence="12 13">DSM 24163</strain>
    </source>
</reference>
<dbReference type="InterPro" id="IPR045584">
    <property type="entry name" value="Pilin-like"/>
</dbReference>
<dbReference type="NCBIfam" id="TIGR01710">
    <property type="entry name" value="typeII_sec_gspG"/>
    <property type="match status" value="1"/>
</dbReference>
<dbReference type="InterPro" id="IPR012902">
    <property type="entry name" value="N_methyl_site"/>
</dbReference>
<dbReference type="AlphaFoldDB" id="A0A7W8D6Z5"/>
<feature type="domain" description="Type II secretion system protein GspG C-terminal" evidence="11">
    <location>
        <begin position="41"/>
        <end position="143"/>
    </location>
</feature>
<dbReference type="PRINTS" id="PR00813">
    <property type="entry name" value="BCTERIALGSPG"/>
</dbReference>
<dbReference type="NCBIfam" id="TIGR02532">
    <property type="entry name" value="IV_pilin_GFxxxE"/>
    <property type="match status" value="1"/>
</dbReference>
<proteinExistence type="inferred from homology"/>
<dbReference type="PANTHER" id="PTHR30093">
    <property type="entry name" value="GENERAL SECRETION PATHWAY PROTEIN G"/>
    <property type="match status" value="1"/>
</dbReference>
<dbReference type="RefSeq" id="WP_183961245.1">
    <property type="nucleotide sequence ID" value="NZ_JACHHP010000004.1"/>
</dbReference>
<comment type="caution">
    <text evidence="12">The sequence shown here is derived from an EMBL/GenBank/DDBJ whole genome shotgun (WGS) entry which is preliminary data.</text>
</comment>
<evidence type="ECO:0000256" key="2">
    <source>
        <dbReference type="ARBA" id="ARBA00009984"/>
    </source>
</evidence>
<dbReference type="Pfam" id="PF08334">
    <property type="entry name" value="T2SSG"/>
    <property type="match status" value="1"/>
</dbReference>
<dbReference type="SUPFAM" id="SSF54523">
    <property type="entry name" value="Pili subunits"/>
    <property type="match status" value="1"/>
</dbReference>
<evidence type="ECO:0000256" key="9">
    <source>
        <dbReference type="ARBA" id="ARBA00023136"/>
    </source>
</evidence>
<keyword evidence="7 10" id="KW-0812">Transmembrane</keyword>
<dbReference type="Pfam" id="PF07963">
    <property type="entry name" value="N_methyl"/>
    <property type="match status" value="1"/>
</dbReference>
<dbReference type="GO" id="GO:0015627">
    <property type="term" value="C:type II protein secretion system complex"/>
    <property type="evidence" value="ECO:0007669"/>
    <property type="project" value="InterPro"/>
</dbReference>
<dbReference type="Gene3D" id="3.30.700.10">
    <property type="entry name" value="Glycoprotein, Type 4 Pilin"/>
    <property type="match status" value="1"/>
</dbReference>
<evidence type="ECO:0000256" key="7">
    <source>
        <dbReference type="ARBA" id="ARBA00022692"/>
    </source>
</evidence>
<accession>A0A7W8D6Z5</accession>
<evidence type="ECO:0000313" key="12">
    <source>
        <dbReference type="EMBL" id="MBB5208692.1"/>
    </source>
</evidence>
<dbReference type="EMBL" id="JACHHP010000004">
    <property type="protein sequence ID" value="MBB5208692.1"/>
    <property type="molecule type" value="Genomic_DNA"/>
</dbReference>
<feature type="transmembrane region" description="Helical" evidence="10">
    <location>
        <begin position="21"/>
        <end position="43"/>
    </location>
</feature>
<dbReference type="GO" id="GO:0005886">
    <property type="term" value="C:plasma membrane"/>
    <property type="evidence" value="ECO:0007669"/>
    <property type="project" value="UniProtKB-SubCell"/>
</dbReference>
<keyword evidence="6" id="KW-0997">Cell inner membrane</keyword>
<sequence>MNNASRLRRQVAARAQAGFSLIEILIVVALIALIAGMVANQVFGGQDRAKVKMAVSQLASLSGKIEQYEMDTGSLPNNINDLVRESGSTKGWLGPYSKESELKDPWNTPIEMRVPGENAPFALISLGADRKSGGTGVDADINSND</sequence>
<evidence type="ECO:0000256" key="5">
    <source>
        <dbReference type="ARBA" id="ARBA00022481"/>
    </source>
</evidence>
<dbReference type="InterPro" id="IPR010054">
    <property type="entry name" value="Type2_sec_GspG"/>
</dbReference>
<protein>
    <recommendedName>
        <fullName evidence="3">Type II secretion system core protein G</fullName>
    </recommendedName>
</protein>
<keyword evidence="4" id="KW-1003">Cell membrane</keyword>
<name>A0A7W8D6Z5_9GAMM</name>
<comment type="subcellular location">
    <subcellularLocation>
        <location evidence="1">Cell inner membrane</location>
        <topology evidence="1">Single-pass membrane protein</topology>
    </subcellularLocation>
</comment>
<evidence type="ECO:0000259" key="11">
    <source>
        <dbReference type="Pfam" id="PF08334"/>
    </source>
</evidence>
<evidence type="ECO:0000256" key="1">
    <source>
        <dbReference type="ARBA" id="ARBA00004377"/>
    </source>
</evidence>
<evidence type="ECO:0000256" key="8">
    <source>
        <dbReference type="ARBA" id="ARBA00022989"/>
    </source>
</evidence>
<dbReference type="PROSITE" id="PS00409">
    <property type="entry name" value="PROKAR_NTER_METHYL"/>
    <property type="match status" value="1"/>
</dbReference>
<dbReference type="GO" id="GO:0015628">
    <property type="term" value="P:protein secretion by the type II secretion system"/>
    <property type="evidence" value="ECO:0007669"/>
    <property type="project" value="InterPro"/>
</dbReference>
<dbReference type="Proteomes" id="UP000521199">
    <property type="component" value="Unassembled WGS sequence"/>
</dbReference>
<evidence type="ECO:0000256" key="10">
    <source>
        <dbReference type="SAM" id="Phobius"/>
    </source>
</evidence>
<evidence type="ECO:0000313" key="13">
    <source>
        <dbReference type="Proteomes" id="UP000521199"/>
    </source>
</evidence>
<evidence type="ECO:0000256" key="4">
    <source>
        <dbReference type="ARBA" id="ARBA00022475"/>
    </source>
</evidence>
<keyword evidence="5" id="KW-0488">Methylation</keyword>
<organism evidence="12 13">
    <name type="scientific">Chiayiivirga flava</name>
    <dbReference type="NCBI Taxonomy" id="659595"/>
    <lineage>
        <taxon>Bacteria</taxon>
        <taxon>Pseudomonadati</taxon>
        <taxon>Pseudomonadota</taxon>
        <taxon>Gammaproteobacteria</taxon>
        <taxon>Lysobacterales</taxon>
        <taxon>Lysobacteraceae</taxon>
        <taxon>Chiayiivirga</taxon>
    </lineage>
</organism>
<keyword evidence="13" id="KW-1185">Reference proteome</keyword>
<dbReference type="InterPro" id="IPR013545">
    <property type="entry name" value="T2SS_protein-GspG_C"/>
</dbReference>
<evidence type="ECO:0000256" key="3">
    <source>
        <dbReference type="ARBA" id="ARBA00020042"/>
    </source>
</evidence>
<keyword evidence="8 10" id="KW-1133">Transmembrane helix</keyword>
<evidence type="ECO:0000256" key="6">
    <source>
        <dbReference type="ARBA" id="ARBA00022519"/>
    </source>
</evidence>
<dbReference type="InterPro" id="IPR000983">
    <property type="entry name" value="Bac_GSPG_pilin"/>
</dbReference>
<gene>
    <name evidence="12" type="ORF">HNQ52_002242</name>
</gene>
<dbReference type="PANTHER" id="PTHR30093:SF45">
    <property type="entry name" value="TYPE II SECRETION SYSTEM CORE PROTEIN G"/>
    <property type="match status" value="1"/>
</dbReference>
<keyword evidence="9 10" id="KW-0472">Membrane</keyword>